<dbReference type="InterPro" id="IPR018168">
    <property type="entry name" value="Ubi_Hdrlase_CS"/>
</dbReference>
<dbReference type="FunFam" id="3.50.50.60:FF:000021">
    <property type="entry name" value="Ubiquinone biosynthesis monooxygenase COQ6"/>
    <property type="match status" value="1"/>
</dbReference>
<dbReference type="InterPro" id="IPR051205">
    <property type="entry name" value="UbiH/COQ6_monooxygenase"/>
</dbReference>
<evidence type="ECO:0000313" key="8">
    <source>
        <dbReference type="EMBL" id="VAW68649.1"/>
    </source>
</evidence>
<dbReference type="SUPFAM" id="SSF51905">
    <property type="entry name" value="FAD/NAD(P)-binding domain"/>
    <property type="match status" value="1"/>
</dbReference>
<evidence type="ECO:0000256" key="5">
    <source>
        <dbReference type="ARBA" id="ARBA00023002"/>
    </source>
</evidence>
<evidence type="ECO:0000256" key="3">
    <source>
        <dbReference type="ARBA" id="ARBA00022630"/>
    </source>
</evidence>
<evidence type="ECO:0000256" key="6">
    <source>
        <dbReference type="ARBA" id="ARBA00023033"/>
    </source>
</evidence>
<evidence type="ECO:0000256" key="4">
    <source>
        <dbReference type="ARBA" id="ARBA00022827"/>
    </source>
</evidence>
<name>A0A3B0Y3C1_9ZZZZ</name>
<keyword evidence="4" id="KW-0274">FAD</keyword>
<keyword evidence="5" id="KW-0560">Oxidoreductase</keyword>
<evidence type="ECO:0000256" key="1">
    <source>
        <dbReference type="ARBA" id="ARBA00001974"/>
    </source>
</evidence>
<dbReference type="InterPro" id="IPR010971">
    <property type="entry name" value="UbiH/COQ6"/>
</dbReference>
<dbReference type="PRINTS" id="PR00420">
    <property type="entry name" value="RNGMNOXGNASE"/>
</dbReference>
<accession>A0A3B0Y3C1</accession>
<dbReference type="GO" id="GO:0004497">
    <property type="term" value="F:monooxygenase activity"/>
    <property type="evidence" value="ECO:0007669"/>
    <property type="project" value="UniProtKB-KW"/>
</dbReference>
<dbReference type="Gene3D" id="3.50.50.60">
    <property type="entry name" value="FAD/NAD(P)-binding domain"/>
    <property type="match status" value="2"/>
</dbReference>
<dbReference type="InterPro" id="IPR036188">
    <property type="entry name" value="FAD/NAD-bd_sf"/>
</dbReference>
<dbReference type="EMBL" id="UOFI01000135">
    <property type="protein sequence ID" value="VAW68649.1"/>
    <property type="molecule type" value="Genomic_DNA"/>
</dbReference>
<evidence type="ECO:0000256" key="2">
    <source>
        <dbReference type="ARBA" id="ARBA00005349"/>
    </source>
</evidence>
<keyword evidence="3" id="KW-0285">Flavoprotein</keyword>
<dbReference type="AlphaFoldDB" id="A0A3B0Y3C1"/>
<gene>
    <name evidence="8" type="ORF">MNBD_GAMMA09-2065</name>
</gene>
<dbReference type="Pfam" id="PF01494">
    <property type="entry name" value="FAD_binding_3"/>
    <property type="match status" value="1"/>
</dbReference>
<keyword evidence="6" id="KW-0503">Monooxygenase</keyword>
<comment type="similarity">
    <text evidence="2">Belongs to the UbiH/COQ6 family.</text>
</comment>
<dbReference type="PANTHER" id="PTHR43876">
    <property type="entry name" value="UBIQUINONE BIOSYNTHESIS MONOOXYGENASE COQ6, MITOCHONDRIAL"/>
    <property type="match status" value="1"/>
</dbReference>
<dbReference type="InterPro" id="IPR002938">
    <property type="entry name" value="FAD-bd"/>
</dbReference>
<organism evidence="8">
    <name type="scientific">hydrothermal vent metagenome</name>
    <dbReference type="NCBI Taxonomy" id="652676"/>
    <lineage>
        <taxon>unclassified sequences</taxon>
        <taxon>metagenomes</taxon>
        <taxon>ecological metagenomes</taxon>
    </lineage>
</organism>
<dbReference type="GO" id="GO:0071949">
    <property type="term" value="F:FAD binding"/>
    <property type="evidence" value="ECO:0007669"/>
    <property type="project" value="InterPro"/>
</dbReference>
<dbReference type="GO" id="GO:0006744">
    <property type="term" value="P:ubiquinone biosynthetic process"/>
    <property type="evidence" value="ECO:0007669"/>
    <property type="project" value="InterPro"/>
</dbReference>
<comment type="cofactor">
    <cofactor evidence="1">
        <name>FAD</name>
        <dbReference type="ChEBI" id="CHEBI:57692"/>
    </cofactor>
</comment>
<protein>
    <submittedName>
        <fullName evidence="8">2-polyprenylphenol hydroxylase</fullName>
    </submittedName>
</protein>
<proteinExistence type="inferred from homology"/>
<dbReference type="PROSITE" id="PS01304">
    <property type="entry name" value="UBIH"/>
    <property type="match status" value="1"/>
</dbReference>
<evidence type="ECO:0000259" key="7">
    <source>
        <dbReference type="Pfam" id="PF01494"/>
    </source>
</evidence>
<sequence>MNNSYDIVIIGAGMVGLTLANALGQNQFRVALVEARQPEDIEPDGDYELRVSAISKSSQQVFKNVNAWQGMLNRRACAYQHMHVWDATGDGSIHFDAADLGLDSIGHIIENRVIQYSLYEQCLKLETVDWLCPHQVDEINFDGISSDIILNDKSVLKAKLIVAADGANSKVRDMANISVSRSPYEQKAVVAVVKSSLHHKDTAWQRFLPSGPLAFLPLGDGSCSIVWSAESRRADELMAMQDAEFIKALQASFEGTLGQVEKVSQRAAFPLVRRHASEYVKAGLALVGDAAHTIHPLAGQGVNLGVLDAAVLAEVIVAARRAGKSMASLNTLRKYERWRRTDNSIMMYSMSGFKNLFSNDQSTVSFVRNTGLNFVDRLGFAKHKIMRQALGLEGELPEMAKTIGW</sequence>
<feature type="domain" description="FAD-binding" evidence="7">
    <location>
        <begin position="5"/>
        <end position="322"/>
    </location>
</feature>
<dbReference type="PANTHER" id="PTHR43876:SF7">
    <property type="entry name" value="UBIQUINONE BIOSYNTHESIS MONOOXYGENASE COQ6, MITOCHONDRIAL"/>
    <property type="match status" value="1"/>
</dbReference>
<dbReference type="GO" id="GO:0016705">
    <property type="term" value="F:oxidoreductase activity, acting on paired donors, with incorporation or reduction of molecular oxygen"/>
    <property type="evidence" value="ECO:0007669"/>
    <property type="project" value="InterPro"/>
</dbReference>
<dbReference type="NCBIfam" id="TIGR01988">
    <property type="entry name" value="Ubi-OHases"/>
    <property type="match status" value="1"/>
</dbReference>
<reference evidence="8" key="1">
    <citation type="submission" date="2018-06" db="EMBL/GenBank/DDBJ databases">
        <authorList>
            <person name="Zhirakovskaya E."/>
        </authorList>
    </citation>
    <scope>NUCLEOTIDE SEQUENCE</scope>
</reference>